<reference evidence="1 2" key="1">
    <citation type="submission" date="2021-02" db="EMBL/GenBank/DDBJ databases">
        <title>Complete genome of Desulfoluna sp. strain ASN36.</title>
        <authorList>
            <person name="Takahashi A."/>
            <person name="Kojima H."/>
            <person name="Fukui M."/>
        </authorList>
    </citation>
    <scope>NUCLEOTIDE SEQUENCE [LARGE SCALE GENOMIC DNA]</scope>
    <source>
        <strain evidence="1 2">ASN36</strain>
    </source>
</reference>
<keyword evidence="2" id="KW-1185">Reference proteome</keyword>
<evidence type="ECO:0000313" key="2">
    <source>
        <dbReference type="Proteomes" id="UP001320148"/>
    </source>
</evidence>
<dbReference type="EMBL" id="AP024488">
    <property type="protein sequence ID" value="BCS99324.1"/>
    <property type="molecule type" value="Genomic_DNA"/>
</dbReference>
<dbReference type="Gene3D" id="3.90.550.10">
    <property type="entry name" value="Spore Coat Polysaccharide Biosynthesis Protein SpsA, Chain A"/>
    <property type="match status" value="1"/>
</dbReference>
<gene>
    <name evidence="1" type="ORF">DSLASN_49560</name>
</gene>
<dbReference type="Proteomes" id="UP001320148">
    <property type="component" value="Chromosome"/>
</dbReference>
<evidence type="ECO:0000313" key="1">
    <source>
        <dbReference type="EMBL" id="BCS99324.1"/>
    </source>
</evidence>
<evidence type="ECO:0008006" key="3">
    <source>
        <dbReference type="Google" id="ProtNLM"/>
    </source>
</evidence>
<accession>A0ABM7PP97</accession>
<organism evidence="1 2">
    <name type="scientific">Desulfoluna limicola</name>
    <dbReference type="NCBI Taxonomy" id="2810562"/>
    <lineage>
        <taxon>Bacteria</taxon>
        <taxon>Pseudomonadati</taxon>
        <taxon>Thermodesulfobacteriota</taxon>
        <taxon>Desulfobacteria</taxon>
        <taxon>Desulfobacterales</taxon>
        <taxon>Desulfolunaceae</taxon>
        <taxon>Desulfoluna</taxon>
    </lineage>
</organism>
<dbReference type="InterPro" id="IPR029044">
    <property type="entry name" value="Nucleotide-diphossugar_trans"/>
</dbReference>
<dbReference type="SUPFAM" id="SSF53448">
    <property type="entry name" value="Nucleotide-diphospho-sugar transferases"/>
    <property type="match status" value="1"/>
</dbReference>
<dbReference type="RefSeq" id="WP_236890664.1">
    <property type="nucleotide sequence ID" value="NZ_AP024488.1"/>
</dbReference>
<sequence length="334" mass="38592">MVCQWDCEGGVLLKEGDGVKISGFTFLRNGSKLYYPICESIMSALALVDEFVVALGAGDSDDRTREMIESIGSDKIRIVDTVWDIDAFPDGTEHAHQTDIAKAACSGDWLLYLQGDEVLHEEDLPVIRNRCEAFLNDRDVDGMVFDYLHFWGDYEHYQLSHGWYKNEVRLVRNDVEIHSFASAQSFRRIPDFDGVSYRKKQGTKKLRCVKAHARIFHYGWVRPPHMMQKKNRYIAVTHVGQKRSDEIFSGAPLEFDYGPLNLTTRYNESHPQVMEAKIASHDWKDELYESGGGSLHRQKHKHERLKYRFLTFVEQAILGGRPIAESRNYRLIKR</sequence>
<proteinExistence type="predicted"/>
<name>A0ABM7PP97_9BACT</name>
<protein>
    <recommendedName>
        <fullName evidence="3">Glycosyltransferase</fullName>
    </recommendedName>
</protein>